<evidence type="ECO:0000313" key="3">
    <source>
        <dbReference type="Proteomes" id="UP001320876"/>
    </source>
</evidence>
<dbReference type="RefSeq" id="WP_264490337.1">
    <property type="nucleotide sequence ID" value="NZ_JAPDDT010000023.1"/>
</dbReference>
<dbReference type="Proteomes" id="UP001320876">
    <property type="component" value="Unassembled WGS sequence"/>
</dbReference>
<sequence length="192" mass="21159">MACRQRSLFLTLMTSPRLSLIRLLVPLIAILALRGAAEEQPNFTALQEDYATKAMIVAEMDRIILKEVKIDNLRFPAALDEIRRKGAGNKWATMNFVIRRLPARATTPALADDPFATGDEAGADEDTKTETKQPAPPPERISMSAASISFAGAIDQLCEKAGYRWWIEFNARIPLLVMAPAASMPGKEEDDS</sequence>
<gene>
    <name evidence="2" type="ORF">OKA05_26970</name>
</gene>
<name>A0ABT3GRX6_9BACT</name>
<evidence type="ECO:0000313" key="2">
    <source>
        <dbReference type="EMBL" id="MCW1926229.1"/>
    </source>
</evidence>
<reference evidence="2 3" key="1">
    <citation type="submission" date="2022-10" db="EMBL/GenBank/DDBJ databases">
        <title>Luteolibacter arcticus strain CCTCC AB 2014275, whole genome shotgun sequencing project.</title>
        <authorList>
            <person name="Zhao G."/>
            <person name="Shen L."/>
        </authorList>
    </citation>
    <scope>NUCLEOTIDE SEQUENCE [LARGE SCALE GENOMIC DNA]</scope>
    <source>
        <strain evidence="2 3">CCTCC AB 2014275</strain>
    </source>
</reference>
<accession>A0ABT3GRX6</accession>
<dbReference type="EMBL" id="JAPDDT010000023">
    <property type="protein sequence ID" value="MCW1926229.1"/>
    <property type="molecule type" value="Genomic_DNA"/>
</dbReference>
<organism evidence="2 3">
    <name type="scientific">Luteolibacter arcticus</name>
    <dbReference type="NCBI Taxonomy" id="1581411"/>
    <lineage>
        <taxon>Bacteria</taxon>
        <taxon>Pseudomonadati</taxon>
        <taxon>Verrucomicrobiota</taxon>
        <taxon>Verrucomicrobiia</taxon>
        <taxon>Verrucomicrobiales</taxon>
        <taxon>Verrucomicrobiaceae</taxon>
        <taxon>Luteolibacter</taxon>
    </lineage>
</organism>
<evidence type="ECO:0000256" key="1">
    <source>
        <dbReference type="SAM" id="MobiDB-lite"/>
    </source>
</evidence>
<comment type="caution">
    <text evidence="2">The sequence shown here is derived from an EMBL/GenBank/DDBJ whole genome shotgun (WGS) entry which is preliminary data.</text>
</comment>
<feature type="region of interest" description="Disordered" evidence="1">
    <location>
        <begin position="109"/>
        <end position="140"/>
    </location>
</feature>
<protein>
    <submittedName>
        <fullName evidence="2">Uncharacterized protein</fullName>
    </submittedName>
</protein>
<proteinExistence type="predicted"/>
<keyword evidence="3" id="KW-1185">Reference proteome</keyword>